<keyword evidence="1" id="KW-0175">Coiled coil</keyword>
<proteinExistence type="predicted"/>
<reference evidence="3" key="1">
    <citation type="submission" date="2022-10" db="EMBL/GenBank/DDBJ databases">
        <authorList>
            <person name="Chen Y."/>
            <person name="Dougan E. K."/>
            <person name="Chan C."/>
            <person name="Rhodes N."/>
            <person name="Thang M."/>
        </authorList>
    </citation>
    <scope>NUCLEOTIDE SEQUENCE</scope>
</reference>
<feature type="compositionally biased region" description="Polar residues" evidence="2">
    <location>
        <begin position="815"/>
        <end position="825"/>
    </location>
</feature>
<accession>A0A9P1GGQ1</accession>
<dbReference type="EMBL" id="CAMXCT010004578">
    <property type="protein sequence ID" value="CAI4009629.1"/>
    <property type="molecule type" value="Genomic_DNA"/>
</dbReference>
<organism evidence="3">
    <name type="scientific">Cladocopium goreaui</name>
    <dbReference type="NCBI Taxonomy" id="2562237"/>
    <lineage>
        <taxon>Eukaryota</taxon>
        <taxon>Sar</taxon>
        <taxon>Alveolata</taxon>
        <taxon>Dinophyceae</taxon>
        <taxon>Suessiales</taxon>
        <taxon>Symbiodiniaceae</taxon>
        <taxon>Cladocopium</taxon>
    </lineage>
</organism>
<evidence type="ECO:0000313" key="4">
    <source>
        <dbReference type="EMBL" id="CAL4796941.1"/>
    </source>
</evidence>
<dbReference type="OrthoDB" id="436440at2759"/>
<evidence type="ECO:0000313" key="3">
    <source>
        <dbReference type="EMBL" id="CAI4009629.1"/>
    </source>
</evidence>
<feature type="compositionally biased region" description="Polar residues" evidence="2">
    <location>
        <begin position="791"/>
        <end position="804"/>
    </location>
</feature>
<feature type="region of interest" description="Disordered" evidence="2">
    <location>
        <begin position="212"/>
        <end position="384"/>
    </location>
</feature>
<protein>
    <submittedName>
        <fullName evidence="3">Uncharacterized protein</fullName>
    </submittedName>
</protein>
<feature type="compositionally biased region" description="Basic and acidic residues" evidence="2">
    <location>
        <begin position="979"/>
        <end position="995"/>
    </location>
</feature>
<dbReference type="EMBL" id="CAMXCT030004578">
    <property type="protein sequence ID" value="CAL4796941.1"/>
    <property type="molecule type" value="Genomic_DNA"/>
</dbReference>
<sequence length="1381" mass="155827">MSRNKETKLTDIDGISKEWDSYSALRERLRGEEVGPDGKKNPGRILAEFPCCADISTCCKHKEFLEPILTKMAQNSHRSVPGIDQLKIEIQELLKLNKRVDTDWDELDKAAWCIRKLAGFVKMKCRRREVSAEDVDTMLAKIQARRLKSPDSVATGNNAKVAKKKGKDTRDTSVVSSCGLTDIEKKRRDIVQKLAELPGLLAVADNVETQPIDVNTIPSPPEPETVVSPPQSAPDRRAKYRRTSKEKDKKAEETKLNPPKTSTGPGKKTEELNAEPFTSSDEEAFDRYAHLDSKQALGTLRNNSDGPSKTKKAELESVGTGKKTKRAKKREEQQVEPKEEEEEDKDTSKRKSKNKDNAVEKKKLKDKSEKKDEEPSPDPEQVPKTIKAQVAAIVKYLKSIQAMNLPVDTETDLTDEIKAKLRVETPSTAEGRLSCYWKTPSTGVYLKSEKRECSNFMMRDQDQPYLLKLGATLKAAHLMASYFDEISADSPGDDEPLSERTDVVEMKISLKSAAIKAVQRAKKSRNLWQARVVRKKCELVLCIVLLCWSYPTPEEHDYLEFFAGVGNLTRQALACGYSAIRTCGIILLTTALGGAWTLEQPEGSVAEMYPVFRMVLRSIFEIAGPHAVAKVKWWMAHYKAPTPKRHWAYGNSPAIYSLDKGKLQSWQRKEKKDRIQTAVHYIDKKGVRRWKGTKKLRATEIYPMPFARALIDKVEDMKRTARGQPELPMEVASQSLDAQEAELLQQLEELNRLEHATNEEMATESDLEAAGKAMGIKAAKTEPSPHAGDAESTTSPSQDVSTSGDGSGTPLQVVATPSPTDSKAPTSDVDQEDKSTSYRPKGFTLRQWRLRRAAKARISRMLQPKSKRKELTPPDYVRKEWENGDKNALADLLQQCNFQKDTFFSELLIIVKRKKSFQLVIDEGWYSEEELKELGWSTNKINGAKTRCLSMADTHTRRNSYDQELEFWVTIRESGKRMEESSYEHEHSKRQKADSDPVSTLGTDFKGLDAATKRDEEVKTQKVDTTSVSKYMCLKDLEMQIKKVDGQYDLCNEVWAQGEVEGFQGDQWYNTTEKRMKDATFVSTSQLLIRCAKAAAIENKIRNAKKFYDKKDKSVVPAVVPKPKKEKKNKASCAAMIRTARDFVADVGEMSASKSGGLVALSKRNPKNGERDCHRLMTNQCRLALPLQQHYLDLKDGAPQIPFLRVRDWMQMMLDHNSSHILCGLIRPDAKRESAIWKAFWNNWERQEPNHPVFARARAGEVELERCVPLLVHGDEGRSKKRLPFLVVNVHSILGRGIDVGLRSAARKRYLKMLPNFTGHSYTNRFLVAALPKSAYAGRNSYVFDVLLETVAAELCHTANVGVKDRSGKQWWAFCLGVVGD</sequence>
<evidence type="ECO:0000313" key="5">
    <source>
        <dbReference type="Proteomes" id="UP001152797"/>
    </source>
</evidence>
<feature type="compositionally biased region" description="Basic and acidic residues" evidence="2">
    <location>
        <begin position="243"/>
        <end position="255"/>
    </location>
</feature>
<reference evidence="4 5" key="2">
    <citation type="submission" date="2024-05" db="EMBL/GenBank/DDBJ databases">
        <authorList>
            <person name="Chen Y."/>
            <person name="Shah S."/>
            <person name="Dougan E. K."/>
            <person name="Thang M."/>
            <person name="Chan C."/>
        </authorList>
    </citation>
    <scope>NUCLEOTIDE SEQUENCE [LARGE SCALE GENOMIC DNA]</scope>
</reference>
<feature type="compositionally biased region" description="Basic and acidic residues" evidence="2">
    <location>
        <begin position="346"/>
        <end position="374"/>
    </location>
</feature>
<keyword evidence="5" id="KW-1185">Reference proteome</keyword>
<evidence type="ECO:0000256" key="2">
    <source>
        <dbReference type="SAM" id="MobiDB-lite"/>
    </source>
</evidence>
<feature type="region of interest" description="Disordered" evidence="2">
    <location>
        <begin position="150"/>
        <end position="176"/>
    </location>
</feature>
<name>A0A9P1GGQ1_9DINO</name>
<dbReference type="EMBL" id="CAMXCT020004578">
    <property type="protein sequence ID" value="CAL1163004.1"/>
    <property type="molecule type" value="Genomic_DNA"/>
</dbReference>
<feature type="region of interest" description="Disordered" evidence="2">
    <location>
        <begin position="979"/>
        <end position="1000"/>
    </location>
</feature>
<feature type="coiled-coil region" evidence="1">
    <location>
        <begin position="729"/>
        <end position="760"/>
    </location>
</feature>
<gene>
    <name evidence="3" type="ORF">C1SCF055_LOCUS34971</name>
</gene>
<evidence type="ECO:0000256" key="1">
    <source>
        <dbReference type="SAM" id="Coils"/>
    </source>
</evidence>
<feature type="region of interest" description="Disordered" evidence="2">
    <location>
        <begin position="779"/>
        <end position="841"/>
    </location>
</feature>
<comment type="caution">
    <text evidence="3">The sequence shown here is derived from an EMBL/GenBank/DDBJ whole genome shotgun (WGS) entry which is preliminary data.</text>
</comment>
<dbReference type="Proteomes" id="UP001152797">
    <property type="component" value="Unassembled WGS sequence"/>
</dbReference>